<feature type="signal peptide" evidence="3">
    <location>
        <begin position="1"/>
        <end position="23"/>
    </location>
</feature>
<dbReference type="Pfam" id="PF00445">
    <property type="entry name" value="Ribonuclease_T2"/>
    <property type="match status" value="1"/>
</dbReference>
<name>A0A7S0KHZ2_9CHLO</name>
<gene>
    <name evidence="4" type="ORF">OMED0929_LOCUS2515</name>
</gene>
<dbReference type="GO" id="GO:0003723">
    <property type="term" value="F:RNA binding"/>
    <property type="evidence" value="ECO:0007669"/>
    <property type="project" value="InterPro"/>
</dbReference>
<sequence>MRGVVLALVLALALSTRAPGVDAATASSCAHLGDLSHSGCDDAIRAHGAPFDMYELARSWTPGFCSTSACDTHECARGVMAPALTLHGLWPSYVNAVRVNAVGGRKGGAGDGGLCFWPQNCVKPAWYPTDEAWTYARSNVPSDDEAERAAPAWTGDGLGAHEWSKHGTCAAWVDVHGRIPGYTQRAFYDATFALAESLGTPEALRLATGSDVSLVDLQDMFGGPTKVALGCTHKCELVQAVQCFERAANGTVGIAMDCPCVGVRDSRYDNSCAHSCERVRILSPGQTKCAARDVTATAHTAII</sequence>
<comment type="similarity">
    <text evidence="1 2">Belongs to the RNase T2 family.</text>
</comment>
<accession>A0A7S0KHZ2</accession>
<dbReference type="AlphaFoldDB" id="A0A7S0KHZ2"/>
<evidence type="ECO:0000313" key="4">
    <source>
        <dbReference type="EMBL" id="CAD8579890.1"/>
    </source>
</evidence>
<evidence type="ECO:0000256" key="3">
    <source>
        <dbReference type="SAM" id="SignalP"/>
    </source>
</evidence>
<dbReference type="GO" id="GO:0033897">
    <property type="term" value="F:ribonuclease T2 activity"/>
    <property type="evidence" value="ECO:0007669"/>
    <property type="project" value="InterPro"/>
</dbReference>
<dbReference type="PANTHER" id="PTHR11240:SF22">
    <property type="entry name" value="RIBONUCLEASE T2"/>
    <property type="match status" value="1"/>
</dbReference>
<dbReference type="InterPro" id="IPR036430">
    <property type="entry name" value="RNase_T2-like_sf"/>
</dbReference>
<dbReference type="InterPro" id="IPR001568">
    <property type="entry name" value="RNase_T2-like"/>
</dbReference>
<evidence type="ECO:0000256" key="1">
    <source>
        <dbReference type="ARBA" id="ARBA00007469"/>
    </source>
</evidence>
<dbReference type="Gene3D" id="3.90.730.10">
    <property type="entry name" value="Ribonuclease T2-like"/>
    <property type="match status" value="1"/>
</dbReference>
<dbReference type="SUPFAM" id="SSF55895">
    <property type="entry name" value="Ribonuclease Rh-like"/>
    <property type="match status" value="1"/>
</dbReference>
<evidence type="ECO:0000256" key="2">
    <source>
        <dbReference type="RuleBase" id="RU004328"/>
    </source>
</evidence>
<reference evidence="4" key="1">
    <citation type="submission" date="2021-01" db="EMBL/GenBank/DDBJ databases">
        <authorList>
            <person name="Corre E."/>
            <person name="Pelletier E."/>
            <person name="Niang G."/>
            <person name="Scheremetjew M."/>
            <person name="Finn R."/>
            <person name="Kale V."/>
            <person name="Holt S."/>
            <person name="Cochrane G."/>
            <person name="Meng A."/>
            <person name="Brown T."/>
            <person name="Cohen L."/>
        </authorList>
    </citation>
    <scope>NUCLEOTIDE SEQUENCE</scope>
    <source>
        <strain evidence="4">Clade-D-RCC2572</strain>
    </source>
</reference>
<dbReference type="InterPro" id="IPR033130">
    <property type="entry name" value="RNase_T2_His_AS_2"/>
</dbReference>
<keyword evidence="3" id="KW-0732">Signal</keyword>
<feature type="chain" id="PRO_5031538236" evidence="3">
    <location>
        <begin position="24"/>
        <end position="303"/>
    </location>
</feature>
<dbReference type="EMBL" id="HBEW01003058">
    <property type="protein sequence ID" value="CAD8579890.1"/>
    <property type="molecule type" value="Transcribed_RNA"/>
</dbReference>
<proteinExistence type="inferred from homology"/>
<dbReference type="PROSITE" id="PS00531">
    <property type="entry name" value="RNASE_T2_2"/>
    <property type="match status" value="1"/>
</dbReference>
<dbReference type="PANTHER" id="PTHR11240">
    <property type="entry name" value="RIBONUCLEASE T2"/>
    <property type="match status" value="1"/>
</dbReference>
<organism evidence="4">
    <name type="scientific">Ostreococcus mediterraneus</name>
    <dbReference type="NCBI Taxonomy" id="1486918"/>
    <lineage>
        <taxon>Eukaryota</taxon>
        <taxon>Viridiplantae</taxon>
        <taxon>Chlorophyta</taxon>
        <taxon>Mamiellophyceae</taxon>
        <taxon>Mamiellales</taxon>
        <taxon>Bathycoccaceae</taxon>
        <taxon>Ostreococcus</taxon>
    </lineage>
</organism>
<protein>
    <submittedName>
        <fullName evidence="4">Uncharacterized protein</fullName>
    </submittedName>
</protein>